<gene>
    <name evidence="2" type="primary">LOC101846064</name>
</gene>
<evidence type="ECO:0000313" key="1">
    <source>
        <dbReference type="Proteomes" id="UP000694888"/>
    </source>
</evidence>
<dbReference type="SUPFAM" id="SSF54928">
    <property type="entry name" value="RNA-binding domain, RBD"/>
    <property type="match status" value="1"/>
</dbReference>
<reference evidence="2" key="1">
    <citation type="submission" date="2025-08" db="UniProtKB">
        <authorList>
            <consortium name="RefSeq"/>
        </authorList>
    </citation>
    <scope>IDENTIFICATION</scope>
</reference>
<proteinExistence type="predicted"/>
<dbReference type="InterPro" id="IPR035979">
    <property type="entry name" value="RBD_domain_sf"/>
</dbReference>
<dbReference type="GeneID" id="101846064"/>
<keyword evidence="1" id="KW-1185">Reference proteome</keyword>
<evidence type="ECO:0000313" key="2">
    <source>
        <dbReference type="RefSeq" id="XP_012936060.1"/>
    </source>
</evidence>
<dbReference type="Gene3D" id="3.30.70.330">
    <property type="match status" value="1"/>
</dbReference>
<organism evidence="1 2">
    <name type="scientific">Aplysia californica</name>
    <name type="common">California sea hare</name>
    <dbReference type="NCBI Taxonomy" id="6500"/>
    <lineage>
        <taxon>Eukaryota</taxon>
        <taxon>Metazoa</taxon>
        <taxon>Spiralia</taxon>
        <taxon>Lophotrochozoa</taxon>
        <taxon>Mollusca</taxon>
        <taxon>Gastropoda</taxon>
        <taxon>Heterobranchia</taxon>
        <taxon>Euthyneura</taxon>
        <taxon>Tectipleura</taxon>
        <taxon>Aplysiida</taxon>
        <taxon>Aplysioidea</taxon>
        <taxon>Aplysiidae</taxon>
        <taxon>Aplysia</taxon>
    </lineage>
</organism>
<dbReference type="RefSeq" id="XP_012936060.1">
    <property type="nucleotide sequence ID" value="XM_013080606.2"/>
</dbReference>
<accession>A0ABM0ZWP2</accession>
<name>A0ABM0ZWP2_APLCA</name>
<dbReference type="Proteomes" id="UP000694888">
    <property type="component" value="Unplaced"/>
</dbReference>
<sequence length="239" mass="28097">MPRIEGKHTAASTVVGWQAQDIRRNVPFPSFRPRHTTGDMFSQIIGRHSYRKDLDLAQIYTQLSRREYHECIQKALTGIKQERTVQVRWRLSKELPSFSPDFLYLYLSRYGEVEAIYQVSVNCCLVTFANEQTLRVVVNNAHLGVPYGRLYVKLWNPKPQDNDFFRVVKHLEEASSTCRRFHAMMDTDDRKAFRGSLRHVCRLLSDNNRRHGPSIIPYLCGELKDWKKPVFGHKCWIRK</sequence>
<dbReference type="InterPro" id="IPR012677">
    <property type="entry name" value="Nucleotide-bd_a/b_plait_sf"/>
</dbReference>
<protein>
    <submittedName>
        <fullName evidence="2">Uncharacterized protein LOC101846064</fullName>
    </submittedName>
</protein>